<feature type="transmembrane region" description="Helical" evidence="1">
    <location>
        <begin position="97"/>
        <end position="118"/>
    </location>
</feature>
<feature type="transmembrane region" description="Helical" evidence="1">
    <location>
        <begin position="41"/>
        <end position="58"/>
    </location>
</feature>
<feature type="transmembrane region" description="Helical" evidence="1">
    <location>
        <begin position="70"/>
        <end position="91"/>
    </location>
</feature>
<dbReference type="AlphaFoldDB" id="A0A7R9QSZ8"/>
<protein>
    <submittedName>
        <fullName evidence="2">Uncharacterized protein</fullName>
    </submittedName>
</protein>
<organism evidence="2">
    <name type="scientific">Oppiella nova</name>
    <dbReference type="NCBI Taxonomy" id="334625"/>
    <lineage>
        <taxon>Eukaryota</taxon>
        <taxon>Metazoa</taxon>
        <taxon>Ecdysozoa</taxon>
        <taxon>Arthropoda</taxon>
        <taxon>Chelicerata</taxon>
        <taxon>Arachnida</taxon>
        <taxon>Acari</taxon>
        <taxon>Acariformes</taxon>
        <taxon>Sarcoptiformes</taxon>
        <taxon>Oribatida</taxon>
        <taxon>Brachypylina</taxon>
        <taxon>Oppioidea</taxon>
        <taxon>Oppiidae</taxon>
        <taxon>Oppiella</taxon>
    </lineage>
</organism>
<evidence type="ECO:0000313" key="3">
    <source>
        <dbReference type="Proteomes" id="UP000728032"/>
    </source>
</evidence>
<dbReference type="EMBL" id="CAJPVJ010011475">
    <property type="protein sequence ID" value="CAG2173818.1"/>
    <property type="molecule type" value="Genomic_DNA"/>
</dbReference>
<sequence length="181" mass="19530">MLWMCTNQYGLITGRTLFPSMGAFNSLEFTDNLHSVYIGDIWGYGFCLPFFVFGLLNVENITYLQLMKNPAILVNALLNTSAGIIIGFNTTTLTLHIIAKYGVCFGLGISAILVGTFAQASREKIHGVIGCASTTSILSSLFTIFESLGDFIGPFIGGSVMNAVGYNWATVPLCVFQAALK</sequence>
<keyword evidence="1" id="KW-1133">Transmembrane helix</keyword>
<reference evidence="2" key="1">
    <citation type="submission" date="2020-11" db="EMBL/GenBank/DDBJ databases">
        <authorList>
            <person name="Tran Van P."/>
        </authorList>
    </citation>
    <scope>NUCLEOTIDE SEQUENCE</scope>
</reference>
<keyword evidence="1" id="KW-0472">Membrane</keyword>
<feature type="transmembrane region" description="Helical" evidence="1">
    <location>
        <begin position="125"/>
        <end position="145"/>
    </location>
</feature>
<keyword evidence="1" id="KW-0812">Transmembrane</keyword>
<name>A0A7R9QSZ8_9ACAR</name>
<evidence type="ECO:0000256" key="1">
    <source>
        <dbReference type="SAM" id="Phobius"/>
    </source>
</evidence>
<proteinExistence type="predicted"/>
<keyword evidence="3" id="KW-1185">Reference proteome</keyword>
<gene>
    <name evidence="2" type="ORF">ONB1V03_LOCUS13267</name>
</gene>
<evidence type="ECO:0000313" key="2">
    <source>
        <dbReference type="EMBL" id="CAD7656631.1"/>
    </source>
</evidence>
<feature type="transmembrane region" description="Helical" evidence="1">
    <location>
        <begin position="151"/>
        <end position="176"/>
    </location>
</feature>
<dbReference type="EMBL" id="OC926300">
    <property type="protein sequence ID" value="CAD7656631.1"/>
    <property type="molecule type" value="Genomic_DNA"/>
</dbReference>
<accession>A0A7R9QSZ8</accession>
<dbReference type="Proteomes" id="UP000728032">
    <property type="component" value="Unassembled WGS sequence"/>
</dbReference>